<accession>A0ACC2VGZ3</accession>
<gene>
    <name evidence="1" type="ORF">QFC19_006310</name>
</gene>
<dbReference type="Proteomes" id="UP001241377">
    <property type="component" value="Unassembled WGS sequence"/>
</dbReference>
<evidence type="ECO:0000313" key="1">
    <source>
        <dbReference type="EMBL" id="KAJ9098542.1"/>
    </source>
</evidence>
<dbReference type="EMBL" id="JASBWR010000075">
    <property type="protein sequence ID" value="KAJ9098542.1"/>
    <property type="molecule type" value="Genomic_DNA"/>
</dbReference>
<name>A0ACC2VGZ3_9TREE</name>
<evidence type="ECO:0000313" key="2">
    <source>
        <dbReference type="Proteomes" id="UP001241377"/>
    </source>
</evidence>
<sequence length="871" mass="92726">MSPSVLSASPSPSIGNTTSVPFYAHSTVAFPTALLASTPGPMLSGLLPPPSNLHAAFEHEDMSPLSGSVTEHTKNFATFTNGGGVSADEDEEDHFDDYVQGDLDYDNDQGDGSGLEIQGEVESRSGVGGMINQVLSGTHPYPTNISGLPQVTLSAERRDRQRISPSLSPVGSRSSERVRTENTGPQQISSRSIIPYSDSQGRHSTSVSSAASSSLASFPRSARAVVGTAEQILNPASYEGMNTRSYGLTILADGSNGSRAFMNPLTGIAREPHSSGSGAATPNGNGSGYGVGLGGVGIPGVYAQYTRSSIAGMEERGGSIDPGSLRSSPFQPPPPSHVASPRSQLHHHPHNTFHPSNSGTENGHPPSHSSRQAYALFPHARGPGTQPQNHLVHNTSYGHALQDFTLKADQRSNDPDLEMNAQMLSEDGIPINSQAYAYGDHTSAPSPGDSLSSVSGSGDVLGFGSTSQEHGLQFGTASHEALQQEDDADEEPLYVNAKQYHRILKRRAARARLEELNQLIRQRKPYLHESRHKHACRRPRGPGGRFLTAPEIAALKAQQEAQATAPATASVVKVEHETGHEYVSVSPGEACPDTPRTHMAPSSPDTPVTYDKRPQYLSKGALLELANDFGLNHDVEILRTDLANLVNDYIHAHESELIGKDKYKKLFGGRRHRAKWVLQCARYVIETSPSDSLDILDEVKAATDGISSRAATAYNNTLKPALRDVAHMANQQLGNLVNGDNSFTLGSTTGQSSRGKVNKAVVGTSSRSHPAANGLGGIEPANMTQLLSGTPARNLRNVGNAIATNAEQAAEVVVPVASRMNQVIKTGADQGLAVWEHTGRREATRLFRQAQAASCLHLQVCLVAELIIVCK</sequence>
<organism evidence="1 2">
    <name type="scientific">Naganishia cerealis</name>
    <dbReference type="NCBI Taxonomy" id="610337"/>
    <lineage>
        <taxon>Eukaryota</taxon>
        <taxon>Fungi</taxon>
        <taxon>Dikarya</taxon>
        <taxon>Basidiomycota</taxon>
        <taxon>Agaricomycotina</taxon>
        <taxon>Tremellomycetes</taxon>
        <taxon>Filobasidiales</taxon>
        <taxon>Filobasidiaceae</taxon>
        <taxon>Naganishia</taxon>
    </lineage>
</organism>
<reference evidence="1" key="1">
    <citation type="submission" date="2023-04" db="EMBL/GenBank/DDBJ databases">
        <title>Draft Genome sequencing of Naganishia species isolated from polar environments using Oxford Nanopore Technology.</title>
        <authorList>
            <person name="Leo P."/>
            <person name="Venkateswaran K."/>
        </authorList>
    </citation>
    <scope>NUCLEOTIDE SEQUENCE</scope>
    <source>
        <strain evidence="1">MNA-CCFEE 5261</strain>
    </source>
</reference>
<keyword evidence="2" id="KW-1185">Reference proteome</keyword>
<comment type="caution">
    <text evidence="1">The sequence shown here is derived from an EMBL/GenBank/DDBJ whole genome shotgun (WGS) entry which is preliminary data.</text>
</comment>
<proteinExistence type="predicted"/>
<protein>
    <submittedName>
        <fullName evidence="1">Uncharacterized protein</fullName>
    </submittedName>
</protein>